<dbReference type="InterPro" id="IPR054211">
    <property type="entry name" value="DUF6918"/>
</dbReference>
<sequence>MSDSLQSLLGPNRPAVVDDLVGVIDSQVAAQKGLGGATVKAAYGAVGKVKPDIVKKATNLMLPEFVAALQPFWDSKPAGTPFGAHLASDPDTASEALLAVTDAQVESAKAPLAKAYGTLRGKAKGYVSEALPAVGDVIEKHA</sequence>
<evidence type="ECO:0000313" key="1">
    <source>
        <dbReference type="EMBL" id="NKY01529.1"/>
    </source>
</evidence>
<dbReference type="GeneID" id="90161150"/>
<dbReference type="OMA" id="IWSEGVQ"/>
<comment type="caution">
    <text evidence="1">The sequence shown here is derived from an EMBL/GenBank/DDBJ whole genome shotgun (WGS) entry which is preliminary data.</text>
</comment>
<gene>
    <name evidence="1" type="ORF">HGA05_08100</name>
</gene>
<reference evidence="1 2" key="1">
    <citation type="submission" date="2020-04" db="EMBL/GenBank/DDBJ databases">
        <title>MicrobeNet Type strains.</title>
        <authorList>
            <person name="Nicholson A.C."/>
        </authorList>
    </citation>
    <scope>NUCLEOTIDE SEQUENCE [LARGE SCALE GENOMIC DNA]</scope>
    <source>
        <strain evidence="1 2">ATCC BAA-14</strain>
    </source>
</reference>
<protein>
    <submittedName>
        <fullName evidence="1">Uncharacterized protein</fullName>
    </submittedName>
</protein>
<dbReference type="AlphaFoldDB" id="A0A846WK06"/>
<dbReference type="Pfam" id="PF21893">
    <property type="entry name" value="DUF6918"/>
    <property type="match status" value="1"/>
</dbReference>
<evidence type="ECO:0000313" key="2">
    <source>
        <dbReference type="Proteomes" id="UP000563898"/>
    </source>
</evidence>
<dbReference type="EMBL" id="JAAXPC010000004">
    <property type="protein sequence ID" value="NKY01529.1"/>
    <property type="molecule type" value="Genomic_DNA"/>
</dbReference>
<proteinExistence type="predicted"/>
<dbReference type="Proteomes" id="UP000563898">
    <property type="component" value="Unassembled WGS sequence"/>
</dbReference>
<accession>A0A846WK06</accession>
<dbReference type="RefSeq" id="WP_006369781.1">
    <property type="nucleotide sequence ID" value="NZ_CP072203.1"/>
</dbReference>
<organism evidence="1 2">
    <name type="scientific">Gordonia polyisoprenivorans</name>
    <dbReference type="NCBI Taxonomy" id="84595"/>
    <lineage>
        <taxon>Bacteria</taxon>
        <taxon>Bacillati</taxon>
        <taxon>Actinomycetota</taxon>
        <taxon>Actinomycetes</taxon>
        <taxon>Mycobacteriales</taxon>
        <taxon>Gordoniaceae</taxon>
        <taxon>Gordonia</taxon>
    </lineage>
</organism>
<name>A0A846WK06_9ACTN</name>